<keyword evidence="4" id="KW-0812">Transmembrane</keyword>
<evidence type="ECO:0008006" key="7">
    <source>
        <dbReference type="Google" id="ProtNLM"/>
    </source>
</evidence>
<keyword evidence="1 3" id="KW-0479">Metal-binding</keyword>
<gene>
    <name evidence="5" type="ORF">Ssi02_30580</name>
</gene>
<evidence type="ECO:0000256" key="4">
    <source>
        <dbReference type="SAM" id="Phobius"/>
    </source>
</evidence>
<dbReference type="EMBL" id="BOOW01000018">
    <property type="protein sequence ID" value="GII92827.1"/>
    <property type="molecule type" value="Genomic_DNA"/>
</dbReference>
<dbReference type="SUPFAM" id="SSF48264">
    <property type="entry name" value="Cytochrome P450"/>
    <property type="match status" value="1"/>
</dbReference>
<evidence type="ECO:0000256" key="2">
    <source>
        <dbReference type="ARBA" id="ARBA00023004"/>
    </source>
</evidence>
<dbReference type="GO" id="GO:0005506">
    <property type="term" value="F:iron ion binding"/>
    <property type="evidence" value="ECO:0007669"/>
    <property type="project" value="InterPro"/>
</dbReference>
<reference evidence="5" key="1">
    <citation type="submission" date="2021-01" db="EMBL/GenBank/DDBJ databases">
        <title>Whole genome shotgun sequence of Sinosporangium siamense NBRC 109515.</title>
        <authorList>
            <person name="Komaki H."/>
            <person name="Tamura T."/>
        </authorList>
    </citation>
    <scope>NUCLEOTIDE SEQUENCE</scope>
    <source>
        <strain evidence="5">NBRC 109515</strain>
    </source>
</reference>
<evidence type="ECO:0000256" key="1">
    <source>
        <dbReference type="ARBA" id="ARBA00022723"/>
    </source>
</evidence>
<proteinExistence type="predicted"/>
<dbReference type="GO" id="GO:0004497">
    <property type="term" value="F:monooxygenase activity"/>
    <property type="evidence" value="ECO:0007669"/>
    <property type="project" value="InterPro"/>
</dbReference>
<dbReference type="PANTHER" id="PTHR24301:SF2">
    <property type="entry name" value="THROMBOXANE-A SYNTHASE"/>
    <property type="match status" value="1"/>
</dbReference>
<accession>A0A919RFM1</accession>
<dbReference type="InterPro" id="IPR002403">
    <property type="entry name" value="Cyt_P450_E_grp-IV"/>
</dbReference>
<dbReference type="GO" id="GO:0020037">
    <property type="term" value="F:heme binding"/>
    <property type="evidence" value="ECO:0007669"/>
    <property type="project" value="InterPro"/>
</dbReference>
<dbReference type="PANTHER" id="PTHR24301">
    <property type="entry name" value="THROMBOXANE-A SYNTHASE"/>
    <property type="match status" value="1"/>
</dbReference>
<dbReference type="AlphaFoldDB" id="A0A919RFM1"/>
<name>A0A919RFM1_9ACTN</name>
<dbReference type="Gene3D" id="1.10.630.10">
    <property type="entry name" value="Cytochrome P450"/>
    <property type="match status" value="1"/>
</dbReference>
<keyword evidence="2 3" id="KW-0408">Iron</keyword>
<dbReference type="Proteomes" id="UP000606172">
    <property type="component" value="Unassembled WGS sequence"/>
</dbReference>
<dbReference type="InterPro" id="IPR001128">
    <property type="entry name" value="Cyt_P450"/>
</dbReference>
<dbReference type="GO" id="GO:0016705">
    <property type="term" value="F:oxidoreductase activity, acting on paired donors, with incorporation or reduction of molecular oxygen"/>
    <property type="evidence" value="ECO:0007669"/>
    <property type="project" value="InterPro"/>
</dbReference>
<feature type="binding site" description="axial binding residue" evidence="3">
    <location>
        <position position="373"/>
    </location>
    <ligand>
        <name>heme</name>
        <dbReference type="ChEBI" id="CHEBI:30413"/>
    </ligand>
    <ligandPart>
        <name>Fe</name>
        <dbReference type="ChEBI" id="CHEBI:18248"/>
    </ligandPart>
</feature>
<comment type="cofactor">
    <cofactor evidence="3">
        <name>heme</name>
        <dbReference type="ChEBI" id="CHEBI:30413"/>
    </cofactor>
</comment>
<dbReference type="RefSeq" id="WP_204025889.1">
    <property type="nucleotide sequence ID" value="NZ_BOOW01000018.1"/>
</dbReference>
<dbReference type="Pfam" id="PF00067">
    <property type="entry name" value="p450"/>
    <property type="match status" value="1"/>
</dbReference>
<organism evidence="5 6">
    <name type="scientific">Sinosporangium siamense</name>
    <dbReference type="NCBI Taxonomy" id="1367973"/>
    <lineage>
        <taxon>Bacteria</taxon>
        <taxon>Bacillati</taxon>
        <taxon>Actinomycetota</taxon>
        <taxon>Actinomycetes</taxon>
        <taxon>Streptosporangiales</taxon>
        <taxon>Streptosporangiaceae</taxon>
        <taxon>Sinosporangium</taxon>
    </lineage>
</organism>
<feature type="transmembrane region" description="Helical" evidence="4">
    <location>
        <begin position="237"/>
        <end position="261"/>
    </location>
</feature>
<evidence type="ECO:0000313" key="5">
    <source>
        <dbReference type="EMBL" id="GII92827.1"/>
    </source>
</evidence>
<keyword evidence="6" id="KW-1185">Reference proteome</keyword>
<dbReference type="PRINTS" id="PR00465">
    <property type="entry name" value="EP450IV"/>
</dbReference>
<keyword evidence="4" id="KW-0472">Membrane</keyword>
<comment type="caution">
    <text evidence="5">The sequence shown here is derived from an EMBL/GenBank/DDBJ whole genome shotgun (WGS) entry which is preliminary data.</text>
</comment>
<keyword evidence="4" id="KW-1133">Transmembrane helix</keyword>
<keyword evidence="3" id="KW-0349">Heme</keyword>
<dbReference type="CDD" id="cd00302">
    <property type="entry name" value="cytochrome_P450"/>
    <property type="match status" value="1"/>
</dbReference>
<evidence type="ECO:0000313" key="6">
    <source>
        <dbReference type="Proteomes" id="UP000606172"/>
    </source>
</evidence>
<protein>
    <recommendedName>
        <fullName evidence="7">Cytochrome P450</fullName>
    </recommendedName>
</protein>
<evidence type="ECO:0000256" key="3">
    <source>
        <dbReference type="PIRSR" id="PIRSR602403-1"/>
    </source>
</evidence>
<dbReference type="InterPro" id="IPR036396">
    <property type="entry name" value="Cyt_P450_sf"/>
</dbReference>
<sequence length="441" mass="48230">MFARSASPVPGPKGGLFARHIMDYESDPAGFLDKCRREYGDVFGFDADVVVVTDPALVHGVLARTNRDSVPNANPLHGGRLPTPEQTEQWMKVRQAALPVLKPGSYPAHLPAVRDVLSEDLRALEGTWFDPVEHAWAAAVRPMLPLFVRGPAPELLEAMLAAFREGRRAGEAAIRVPRWLPSRLRRRVAAADRRIRDHTVTLLAEARPGRAEAGPDTLLEHLAGLEHPLPPDVAEDALGFILLGSIGTMGGAWIWLLYYLAGHPDARDRVRAEADAAGHLDESALPYTRAFVQEVLRVRPPAWLVGRDAITPVSLGDAEVPAGTAIMFSPYLMHHDERWWRDPARFDPGRWLTGEPPHAPHAYLPFATGPRGCPGTYLSLSVLTQATALIAADYDLTARDLDRVTTVFGSLLLPEGLSCHLTRRTPGGTVTRGQASEINSR</sequence>